<protein>
    <submittedName>
        <fullName evidence="1">Cortex morphogenetic protein CmpA</fullName>
    </submittedName>
</protein>
<dbReference type="AlphaFoldDB" id="A0A3A9K472"/>
<dbReference type="RefSeq" id="WP_110939276.1">
    <property type="nucleotide sequence ID" value="NZ_NJAW01000037.1"/>
</dbReference>
<dbReference type="NCBIfam" id="NF033225">
    <property type="entry name" value="spore_CmpA"/>
    <property type="match status" value="1"/>
</dbReference>
<dbReference type="OrthoDB" id="2691694at2"/>
<name>A0A3A9K472_9BACI</name>
<keyword evidence="2" id="KW-1185">Reference proteome</keyword>
<proteinExistence type="predicted"/>
<evidence type="ECO:0000313" key="2">
    <source>
        <dbReference type="Proteomes" id="UP000281498"/>
    </source>
</evidence>
<comment type="caution">
    <text evidence="1">The sequence shown here is derived from an EMBL/GenBank/DDBJ whole genome shotgun (WGS) entry which is preliminary data.</text>
</comment>
<dbReference type="EMBL" id="PDOE01000022">
    <property type="protein sequence ID" value="RKL65091.1"/>
    <property type="molecule type" value="Genomic_DNA"/>
</dbReference>
<dbReference type="Pfam" id="PF26301">
    <property type="entry name" value="spore_CmpA"/>
    <property type="match status" value="1"/>
</dbReference>
<dbReference type="Proteomes" id="UP000281498">
    <property type="component" value="Unassembled WGS sequence"/>
</dbReference>
<gene>
    <name evidence="1" type="ORF">CR203_22335</name>
</gene>
<sequence length="46" mass="5732">MPSWLKRQLLEAYAKKDFRKVKTLNQCWFYYKNLHYPGEQDKKSSY</sequence>
<dbReference type="InterPro" id="IPR047764">
    <property type="entry name" value="CmpA"/>
</dbReference>
<evidence type="ECO:0000313" key="1">
    <source>
        <dbReference type="EMBL" id="RKL65091.1"/>
    </source>
</evidence>
<accession>A0A3A9K472</accession>
<organism evidence="1 2">
    <name type="scientific">Salipaludibacillus neizhouensis</name>
    <dbReference type="NCBI Taxonomy" id="885475"/>
    <lineage>
        <taxon>Bacteria</taxon>
        <taxon>Bacillati</taxon>
        <taxon>Bacillota</taxon>
        <taxon>Bacilli</taxon>
        <taxon>Bacillales</taxon>
        <taxon>Bacillaceae</taxon>
    </lineage>
</organism>
<reference evidence="1 2" key="1">
    <citation type="submission" date="2017-10" db="EMBL/GenBank/DDBJ databases">
        <title>Bacillus sp. nov., a halophilic bacterium isolated from a Keqin Lake.</title>
        <authorList>
            <person name="Wang H."/>
        </authorList>
    </citation>
    <scope>NUCLEOTIDE SEQUENCE [LARGE SCALE GENOMIC DNA]</scope>
    <source>
        <strain evidence="1 2">KCTC 13187</strain>
    </source>
</reference>